<reference evidence="2 3" key="1">
    <citation type="submission" date="2018-11" db="EMBL/GenBank/DDBJ databases">
        <title>the genome of Mesorhizobium tamadayense DSM 28320.</title>
        <authorList>
            <person name="Gao J."/>
        </authorList>
    </citation>
    <scope>NUCLEOTIDE SEQUENCE [LARGE SCALE GENOMIC DNA]</scope>
    <source>
        <strain evidence="2 3">DSM 28320</strain>
    </source>
</reference>
<dbReference type="InterPro" id="IPR051540">
    <property type="entry name" value="S-2-haloacid_dehalogenase"/>
</dbReference>
<dbReference type="Pfam" id="PF00702">
    <property type="entry name" value="Hydrolase"/>
    <property type="match status" value="1"/>
</dbReference>
<dbReference type="Gene3D" id="3.40.50.1000">
    <property type="entry name" value="HAD superfamily/HAD-like"/>
    <property type="match status" value="1"/>
</dbReference>
<dbReference type="Proteomes" id="UP000273786">
    <property type="component" value="Unassembled WGS sequence"/>
</dbReference>
<protein>
    <submittedName>
        <fullName evidence="2">HAD family hydrolase</fullName>
    </submittedName>
</protein>
<dbReference type="Gene3D" id="1.10.150.750">
    <property type="match status" value="1"/>
</dbReference>
<dbReference type="SUPFAM" id="SSF56784">
    <property type="entry name" value="HAD-like"/>
    <property type="match status" value="1"/>
</dbReference>
<accession>A0A3P3EPG7</accession>
<dbReference type="OrthoDB" id="9785638at2"/>
<dbReference type="GO" id="GO:0016787">
    <property type="term" value="F:hydrolase activity"/>
    <property type="evidence" value="ECO:0007669"/>
    <property type="project" value="UniProtKB-KW"/>
</dbReference>
<keyword evidence="1 2" id="KW-0378">Hydrolase</keyword>
<dbReference type="InterPro" id="IPR036412">
    <property type="entry name" value="HAD-like_sf"/>
</dbReference>
<dbReference type="SFLD" id="SFLDG01129">
    <property type="entry name" value="C1.5:_HAD__Beta-PGM__Phosphata"/>
    <property type="match status" value="1"/>
</dbReference>
<dbReference type="InterPro" id="IPR023214">
    <property type="entry name" value="HAD_sf"/>
</dbReference>
<dbReference type="PANTHER" id="PTHR43316:SF3">
    <property type="entry name" value="HALOACID DEHALOGENASE, TYPE II (AFU_ORTHOLOGUE AFUA_2G07750)-RELATED"/>
    <property type="match status" value="1"/>
</dbReference>
<dbReference type="EMBL" id="RQXT01000090">
    <property type="protein sequence ID" value="RRH88289.1"/>
    <property type="molecule type" value="Genomic_DNA"/>
</dbReference>
<name>A0A3P3EPG7_9HYPH</name>
<gene>
    <name evidence="2" type="ORF">EH240_35365</name>
</gene>
<dbReference type="PANTHER" id="PTHR43316">
    <property type="entry name" value="HYDROLASE, HALOACID DELAHOGENASE-RELATED"/>
    <property type="match status" value="1"/>
</dbReference>
<keyword evidence="3" id="KW-1185">Reference proteome</keyword>
<sequence length="238" mass="26533">MSLRDRKILTFDVVGTLIDFEAGLINYFRPIVEGAGLNIDDATILSSFAAAEDKQHHLTPGIPFTNMLPDIYRTVATQLGLPASEKHVAGLRLSMEFWPAFPDSIAAMKELGKRFRLVAVTNADNWALAHFSRTLEEPFDDKVTAEDVEVCKPDPQVFSYVRGRNSENGYRLKDYLHVAQSQFHDIGVAKRLGYQVCWIERRQGQEGFGGSPSVSEKTAPDYHFATLAQLVQAVESGK</sequence>
<evidence type="ECO:0000313" key="2">
    <source>
        <dbReference type="EMBL" id="RRH88289.1"/>
    </source>
</evidence>
<dbReference type="NCBIfam" id="TIGR01493">
    <property type="entry name" value="HAD-SF-IA-v2"/>
    <property type="match status" value="1"/>
</dbReference>
<organism evidence="2 3">
    <name type="scientific">Mesorhizobium tamadayense</name>
    <dbReference type="NCBI Taxonomy" id="425306"/>
    <lineage>
        <taxon>Bacteria</taxon>
        <taxon>Pseudomonadati</taxon>
        <taxon>Pseudomonadota</taxon>
        <taxon>Alphaproteobacteria</taxon>
        <taxon>Hyphomicrobiales</taxon>
        <taxon>Phyllobacteriaceae</taxon>
        <taxon>Mesorhizobium</taxon>
    </lineage>
</organism>
<dbReference type="AlphaFoldDB" id="A0A3P3EPG7"/>
<dbReference type="SFLD" id="SFLDS00003">
    <property type="entry name" value="Haloacid_Dehalogenase"/>
    <property type="match status" value="1"/>
</dbReference>
<dbReference type="RefSeq" id="WP_125006986.1">
    <property type="nucleotide sequence ID" value="NZ_RQXT01000090.1"/>
</dbReference>
<comment type="caution">
    <text evidence="2">The sequence shown here is derived from an EMBL/GenBank/DDBJ whole genome shotgun (WGS) entry which is preliminary data.</text>
</comment>
<evidence type="ECO:0000313" key="3">
    <source>
        <dbReference type="Proteomes" id="UP000273786"/>
    </source>
</evidence>
<dbReference type="InterPro" id="IPR006439">
    <property type="entry name" value="HAD-SF_hydro_IA"/>
</dbReference>
<proteinExistence type="predicted"/>
<evidence type="ECO:0000256" key="1">
    <source>
        <dbReference type="ARBA" id="ARBA00022801"/>
    </source>
</evidence>